<dbReference type="PANTHER" id="PTHR43132:SF2">
    <property type="entry name" value="ARSENICAL RESISTANCE OPERON REPRESSOR ARSR-RELATED"/>
    <property type="match status" value="1"/>
</dbReference>
<dbReference type="InterPro" id="IPR001845">
    <property type="entry name" value="HTH_ArsR_DNA-bd_dom"/>
</dbReference>
<dbReference type="RefSeq" id="WP_110894165.1">
    <property type="nucleotide sequence ID" value="NZ_CP054614.1"/>
</dbReference>
<reference evidence="5 7" key="1">
    <citation type="submission" date="2018-06" db="EMBL/GenBank/DDBJ databases">
        <title>Genomic Encyclopedia of Type Strains, Phase III (KMG-III): the genomes of soil and plant-associated and newly described type strains.</title>
        <authorList>
            <person name="Whitman W."/>
        </authorList>
    </citation>
    <scope>NUCLEOTIDE SEQUENCE [LARGE SCALE GENOMIC DNA]</scope>
    <source>
        <strain evidence="5 7">CECT 7022</strain>
    </source>
</reference>
<evidence type="ECO:0000256" key="1">
    <source>
        <dbReference type="ARBA" id="ARBA00023015"/>
    </source>
</evidence>
<evidence type="ECO:0000313" key="7">
    <source>
        <dbReference type="Proteomes" id="UP000247790"/>
    </source>
</evidence>
<keyword evidence="1" id="KW-0805">Transcription regulation</keyword>
<feature type="domain" description="HTH arsR-type" evidence="4">
    <location>
        <begin position="11"/>
        <end position="104"/>
    </location>
</feature>
<proteinExistence type="predicted"/>
<dbReference type="InterPro" id="IPR051011">
    <property type="entry name" value="Metal_resp_trans_reg"/>
</dbReference>
<sequence length="105" mass="12109">MDFPAFDRNQLKQFDEPAEFLKALSHPVRLCIVRGLMRKKKCNVSYMQECLDLPQSTVSQHLQKLRSAGIVATERNGLEVNYVLADPRVEQLIQILFAKDECEDE</sequence>
<keyword evidence="2" id="KW-0238">DNA-binding</keyword>
<dbReference type="InterPro" id="IPR036390">
    <property type="entry name" value="WH_DNA-bd_sf"/>
</dbReference>
<dbReference type="AlphaFoldDB" id="A0A2V4VZI7"/>
<keyword evidence="3" id="KW-0804">Transcription</keyword>
<dbReference type="GO" id="GO:0003677">
    <property type="term" value="F:DNA binding"/>
    <property type="evidence" value="ECO:0007669"/>
    <property type="project" value="UniProtKB-KW"/>
</dbReference>
<protein>
    <submittedName>
        <fullName evidence="5">ArsR family transcriptional regulator</fullName>
    </submittedName>
    <submittedName>
        <fullName evidence="6">Winged helix-turn-helix transcriptional regulator</fullName>
    </submittedName>
</protein>
<dbReference type="Gene3D" id="1.10.10.10">
    <property type="entry name" value="Winged helix-like DNA-binding domain superfamily/Winged helix DNA-binding domain"/>
    <property type="match status" value="1"/>
</dbReference>
<dbReference type="SMART" id="SM00418">
    <property type="entry name" value="HTH_ARSR"/>
    <property type="match status" value="1"/>
</dbReference>
<dbReference type="Pfam" id="PF12840">
    <property type="entry name" value="HTH_20"/>
    <property type="match status" value="1"/>
</dbReference>
<dbReference type="EMBL" id="QJSW01000002">
    <property type="protein sequence ID" value="PYE51255.1"/>
    <property type="molecule type" value="Genomic_DNA"/>
</dbReference>
<evidence type="ECO:0000313" key="6">
    <source>
        <dbReference type="EMBL" id="QKS55660.1"/>
    </source>
</evidence>
<evidence type="ECO:0000313" key="5">
    <source>
        <dbReference type="EMBL" id="PYE51255.1"/>
    </source>
</evidence>
<dbReference type="PROSITE" id="PS50987">
    <property type="entry name" value="HTH_ARSR_2"/>
    <property type="match status" value="1"/>
</dbReference>
<dbReference type="SUPFAM" id="SSF46785">
    <property type="entry name" value="Winged helix' DNA-binding domain"/>
    <property type="match status" value="1"/>
</dbReference>
<dbReference type="Proteomes" id="UP000509327">
    <property type="component" value="Chromosome"/>
</dbReference>
<dbReference type="GO" id="GO:0003700">
    <property type="term" value="F:DNA-binding transcription factor activity"/>
    <property type="evidence" value="ECO:0007669"/>
    <property type="project" value="InterPro"/>
</dbReference>
<dbReference type="NCBIfam" id="NF033788">
    <property type="entry name" value="HTH_metalloreg"/>
    <property type="match status" value="1"/>
</dbReference>
<organism evidence="5 7">
    <name type="scientific">Paenibacillus barcinonensis</name>
    <dbReference type="NCBI Taxonomy" id="198119"/>
    <lineage>
        <taxon>Bacteria</taxon>
        <taxon>Bacillati</taxon>
        <taxon>Bacillota</taxon>
        <taxon>Bacilli</taxon>
        <taxon>Bacillales</taxon>
        <taxon>Paenibacillaceae</taxon>
        <taxon>Paenibacillus</taxon>
    </lineage>
</organism>
<dbReference type="PRINTS" id="PR00778">
    <property type="entry name" value="HTHARSR"/>
</dbReference>
<accession>A0A2V4VZI7</accession>
<dbReference type="CDD" id="cd00090">
    <property type="entry name" value="HTH_ARSR"/>
    <property type="match status" value="1"/>
</dbReference>
<keyword evidence="8" id="KW-1185">Reference proteome</keyword>
<dbReference type="PANTHER" id="PTHR43132">
    <property type="entry name" value="ARSENICAL RESISTANCE OPERON REPRESSOR ARSR-RELATED"/>
    <property type="match status" value="1"/>
</dbReference>
<reference evidence="6 8" key="2">
    <citation type="submission" date="2020-06" db="EMBL/GenBank/DDBJ databases">
        <title>Complete genome of Paenibacillus barcinonensis KACC11450.</title>
        <authorList>
            <person name="Kim M."/>
            <person name="Park Y.-J."/>
            <person name="Shin J.-H."/>
        </authorList>
    </citation>
    <scope>NUCLEOTIDE SEQUENCE [LARGE SCALE GENOMIC DNA]</scope>
    <source>
        <strain evidence="6 8">KACC11450</strain>
    </source>
</reference>
<evidence type="ECO:0000256" key="3">
    <source>
        <dbReference type="ARBA" id="ARBA00023163"/>
    </source>
</evidence>
<dbReference type="Proteomes" id="UP000247790">
    <property type="component" value="Unassembled WGS sequence"/>
</dbReference>
<evidence type="ECO:0000259" key="4">
    <source>
        <dbReference type="PROSITE" id="PS50987"/>
    </source>
</evidence>
<dbReference type="OrthoDB" id="9802016at2"/>
<evidence type="ECO:0000313" key="8">
    <source>
        <dbReference type="Proteomes" id="UP000509327"/>
    </source>
</evidence>
<dbReference type="InterPro" id="IPR011991">
    <property type="entry name" value="ArsR-like_HTH"/>
</dbReference>
<name>A0A2V4VZI7_PAEBA</name>
<dbReference type="InterPro" id="IPR036388">
    <property type="entry name" value="WH-like_DNA-bd_sf"/>
</dbReference>
<dbReference type="EMBL" id="CP054614">
    <property type="protein sequence ID" value="QKS55660.1"/>
    <property type="molecule type" value="Genomic_DNA"/>
</dbReference>
<gene>
    <name evidence="5" type="ORF">DFQ00_10246</name>
    <name evidence="6" type="ORF">HUB98_04565</name>
</gene>
<evidence type="ECO:0000256" key="2">
    <source>
        <dbReference type="ARBA" id="ARBA00023125"/>
    </source>
</evidence>